<reference evidence="3 4" key="1">
    <citation type="submission" date="2019-02" db="EMBL/GenBank/DDBJ databases">
        <title>Closed genome of Sporomusa termitida DSM 4440.</title>
        <authorList>
            <person name="Poehlein A."/>
            <person name="Daniel R."/>
        </authorList>
    </citation>
    <scope>NUCLEOTIDE SEQUENCE [LARGE SCALE GENOMIC DNA]</scope>
    <source>
        <strain evidence="3 4">DSM 4440</strain>
    </source>
</reference>
<dbReference type="InterPro" id="IPR036736">
    <property type="entry name" value="ACP-like_sf"/>
</dbReference>
<accession>A0A517DRF4</accession>
<dbReference type="PROSITE" id="PS00455">
    <property type="entry name" value="AMP_BINDING"/>
    <property type="match status" value="1"/>
</dbReference>
<dbReference type="SUPFAM" id="SSF47336">
    <property type="entry name" value="ACP-like"/>
    <property type="match status" value="1"/>
</dbReference>
<organism evidence="3 4">
    <name type="scientific">Sporomusa termitida</name>
    <dbReference type="NCBI Taxonomy" id="2377"/>
    <lineage>
        <taxon>Bacteria</taxon>
        <taxon>Bacillati</taxon>
        <taxon>Bacillota</taxon>
        <taxon>Negativicutes</taxon>
        <taxon>Selenomonadales</taxon>
        <taxon>Sporomusaceae</taxon>
        <taxon>Sporomusa</taxon>
    </lineage>
</organism>
<dbReference type="PANTHER" id="PTHR45527">
    <property type="entry name" value="NONRIBOSOMAL PEPTIDE SYNTHETASE"/>
    <property type="match status" value="1"/>
</dbReference>
<dbReference type="SUPFAM" id="SSF53335">
    <property type="entry name" value="S-adenosyl-L-methionine-dependent methyltransferases"/>
    <property type="match status" value="1"/>
</dbReference>
<dbReference type="InterPro" id="IPR020845">
    <property type="entry name" value="AMP-binding_CS"/>
</dbReference>
<dbReference type="InterPro" id="IPR029063">
    <property type="entry name" value="SAM-dependent_MTases_sf"/>
</dbReference>
<dbReference type="KEGG" id="sted:SPTER_11990"/>
<dbReference type="EC" id="6.1.1.13" evidence="3"/>
<dbReference type="RefSeq" id="WP_144349482.1">
    <property type="nucleotide sequence ID" value="NZ_CP036259.1"/>
</dbReference>
<evidence type="ECO:0000256" key="1">
    <source>
        <dbReference type="ARBA" id="ARBA00022598"/>
    </source>
</evidence>
<feature type="domain" description="Carrier" evidence="2">
    <location>
        <begin position="1137"/>
        <end position="1212"/>
    </location>
</feature>
<dbReference type="InterPro" id="IPR045851">
    <property type="entry name" value="AMP-bd_C_sf"/>
</dbReference>
<keyword evidence="1 3" id="KW-0436">Ligase</keyword>
<dbReference type="SUPFAM" id="SSF52777">
    <property type="entry name" value="CoA-dependent acyltransferases"/>
    <property type="match status" value="1"/>
</dbReference>
<dbReference type="PANTHER" id="PTHR45527:SF10">
    <property type="entry name" value="PYOCHELIN SYNTHASE PCHF"/>
    <property type="match status" value="1"/>
</dbReference>
<dbReference type="InterPro" id="IPR010071">
    <property type="entry name" value="AA_adenyl_dom"/>
</dbReference>
<dbReference type="GO" id="GO:0005737">
    <property type="term" value="C:cytoplasm"/>
    <property type="evidence" value="ECO:0007669"/>
    <property type="project" value="TreeGrafter"/>
</dbReference>
<dbReference type="Proteomes" id="UP000320776">
    <property type="component" value="Chromosome"/>
</dbReference>
<dbReference type="Pfam" id="PF00550">
    <property type="entry name" value="PP-binding"/>
    <property type="match status" value="1"/>
</dbReference>
<keyword evidence="4" id="KW-1185">Reference proteome</keyword>
<evidence type="ECO:0000313" key="3">
    <source>
        <dbReference type="EMBL" id="QDR79897.1"/>
    </source>
</evidence>
<dbReference type="GO" id="GO:0031177">
    <property type="term" value="F:phosphopantetheine binding"/>
    <property type="evidence" value="ECO:0007669"/>
    <property type="project" value="TreeGrafter"/>
</dbReference>
<dbReference type="GO" id="GO:0043041">
    <property type="term" value="P:amino acid activation for nonribosomal peptide biosynthetic process"/>
    <property type="evidence" value="ECO:0007669"/>
    <property type="project" value="TreeGrafter"/>
</dbReference>
<dbReference type="InterPro" id="IPR042099">
    <property type="entry name" value="ANL_N_sf"/>
</dbReference>
<gene>
    <name evidence="3" type="primary">dltA_1</name>
    <name evidence="3" type="ORF">SPTER_11990</name>
</gene>
<dbReference type="Gene3D" id="3.40.50.12780">
    <property type="entry name" value="N-terminal domain of ligase-like"/>
    <property type="match status" value="1"/>
</dbReference>
<protein>
    <submittedName>
        <fullName evidence="3">D-alanine--poly(Phosphoribitol) ligase subunit 1</fullName>
        <ecNumber evidence="3">6.1.1.13</ecNumber>
    </submittedName>
</protein>
<evidence type="ECO:0000259" key="2">
    <source>
        <dbReference type="PROSITE" id="PS50075"/>
    </source>
</evidence>
<dbReference type="InterPro" id="IPR009081">
    <property type="entry name" value="PP-bd_ACP"/>
</dbReference>
<dbReference type="InterPro" id="IPR013217">
    <property type="entry name" value="Methyltransf_12"/>
</dbReference>
<evidence type="ECO:0000313" key="4">
    <source>
        <dbReference type="Proteomes" id="UP000320776"/>
    </source>
</evidence>
<dbReference type="GO" id="GO:0044550">
    <property type="term" value="P:secondary metabolite biosynthetic process"/>
    <property type="evidence" value="ECO:0007669"/>
    <property type="project" value="TreeGrafter"/>
</dbReference>
<dbReference type="FunFam" id="3.40.50.12780:FF:000012">
    <property type="entry name" value="Non-ribosomal peptide synthetase"/>
    <property type="match status" value="1"/>
</dbReference>
<sequence length="1227" mass="136402">MSRTEAFMNIGYKGCHAVSQSDPQNAGTVNEKISVSRNECTIGRSKWQEIEKHAHLYRVSLLSVLLTAFAEIVGRWNSGCELTVIINGVGSEADGGVKAAQQVVFRPMPGKCWLEVCRRTERQIEKMASRGKAAVSDMQHNTGEDSWNNRKASVVFSNSLSALNSFSAGKPGNALADCNENYDSGAVKLNVGLHCRVFEQDEGIGIVWEADEQYFPQYLSVAMLEAYYQLLNWLAGETWEMPVPDLLPDKQRAMRTKTNDTRAPVKDLCIHQEFFVHARRHPEREALLWTANTMRRSMTYGELADKALRLAALLVEKGIKTGETVAVTLLKGPAQVIAVLAVLAAGAVYVPIGVDQPEKRQRRICKIGRIRYLIADHTKAGMLDGQGEIAAISVDEADELLPLPQPVLVNPDELAYLIFTSGSTGEPKGVEITHKSAINTILDINARFSVNQFDRVFAVSALDFDLSVYDVFGLLSAGGAVVLPDEAVRREAPVWFDLIHQMQVTVWNSVPALMDMLLFAAGEKRLPDSLRLVLVSGDWVGLDIHGRLREKTQKCRLVALGGATEAAIWSNFFEIEFVRPSWKSIPYGKPLQNQCFRVVDRLGRDCPDMVVGELWIGGAGVARGYRGDPVLTNEKFIDIRNKRWYRTGDMGRYRPDGNIEFLGRADQQMKLRGFRIEPGEIETVLCQYPGISQAVATVADDGATKQLCAAVVAEPVPVLYSVAAVGPDAYPDELRDLSREIQSKVAEALMAEILNFAQLSGAVTENPRFMEVLPVADEYRPLLRMWLQWLETRQVIYRRQDRILPGPRIREALQYAENLKSDTAYFVHQHDPGFWRIGRRLFARLDIYRAILGGEVSPAILLDDELLSPESLALGDRGTIEGIRVIAENIRLLARTAGSSVRVALINGRSGMAAFKLLEMLDPQDIRFTFFDSQPAMMETARRRFSSLFHTVSCQKLPDGNVPAQLRYSFDAVLAINSLHRYREPQQGVAYASLMVRRGGKLFALEHSELTPFAAVTAAVLDRAFTDFDLTRRQACSPMLTAGQWENLFIKAGLYQVRSVSIKGSFTEFIEGTCPGSRTELDSADILTFAAKQLPPHMLPDRIEVLPWLPLSTNGKVDRVAVTAILTARVHANGGEEIYAGLEREIAEMWKTLLNIDTVGKEQEFFEIGGDSLLATRFLAGVKTEFGVDFSLRQLIESPSLFQVAAAIENKLADIKQQMELMEGGEI</sequence>
<dbReference type="Gene3D" id="1.10.1200.10">
    <property type="entry name" value="ACP-like"/>
    <property type="match status" value="1"/>
</dbReference>
<dbReference type="Gene3D" id="3.30.300.30">
    <property type="match status" value="2"/>
</dbReference>
<dbReference type="GO" id="GO:0016874">
    <property type="term" value="F:ligase activity"/>
    <property type="evidence" value="ECO:0007669"/>
    <property type="project" value="UniProtKB-KW"/>
</dbReference>
<dbReference type="InterPro" id="IPR000873">
    <property type="entry name" value="AMP-dep_synth/lig_dom"/>
</dbReference>
<proteinExistence type="predicted"/>
<dbReference type="PROSITE" id="PS50075">
    <property type="entry name" value="CARRIER"/>
    <property type="match status" value="1"/>
</dbReference>
<dbReference type="Gene3D" id="3.30.559.30">
    <property type="entry name" value="Nonribosomal peptide synthetase, condensation domain"/>
    <property type="match status" value="1"/>
</dbReference>
<dbReference type="Pfam" id="PF08242">
    <property type="entry name" value="Methyltransf_12"/>
    <property type="match status" value="1"/>
</dbReference>
<dbReference type="NCBIfam" id="TIGR01733">
    <property type="entry name" value="AA-adenyl-dom"/>
    <property type="match status" value="1"/>
</dbReference>
<dbReference type="OrthoDB" id="9765680at2"/>
<dbReference type="Gene3D" id="3.40.50.150">
    <property type="entry name" value="Vaccinia Virus protein VP39"/>
    <property type="match status" value="1"/>
</dbReference>
<dbReference type="AlphaFoldDB" id="A0A517DRF4"/>
<dbReference type="SUPFAM" id="SSF56801">
    <property type="entry name" value="Acetyl-CoA synthetase-like"/>
    <property type="match status" value="1"/>
</dbReference>
<dbReference type="EMBL" id="CP036259">
    <property type="protein sequence ID" value="QDR79897.1"/>
    <property type="molecule type" value="Genomic_DNA"/>
</dbReference>
<dbReference type="Pfam" id="PF00501">
    <property type="entry name" value="AMP-binding"/>
    <property type="match status" value="1"/>
</dbReference>
<name>A0A517DRF4_9FIRM</name>